<proteinExistence type="predicted"/>
<dbReference type="VEuPathDB" id="FungiDB:F503_01180"/>
<keyword evidence="3" id="KW-1185">Reference proteome</keyword>
<dbReference type="OrthoDB" id="10356350at2759"/>
<feature type="compositionally biased region" description="Low complexity" evidence="1">
    <location>
        <begin position="271"/>
        <end position="283"/>
    </location>
</feature>
<organism evidence="2 3">
    <name type="scientific">Ophiostoma piceae (strain UAMH 11346)</name>
    <name type="common">Sap stain fungus</name>
    <dbReference type="NCBI Taxonomy" id="1262450"/>
    <lineage>
        <taxon>Eukaryota</taxon>
        <taxon>Fungi</taxon>
        <taxon>Dikarya</taxon>
        <taxon>Ascomycota</taxon>
        <taxon>Pezizomycotina</taxon>
        <taxon>Sordariomycetes</taxon>
        <taxon>Sordariomycetidae</taxon>
        <taxon>Ophiostomatales</taxon>
        <taxon>Ophiostomataceae</taxon>
        <taxon>Ophiostoma</taxon>
    </lineage>
</organism>
<dbReference type="Proteomes" id="UP000016923">
    <property type="component" value="Unassembled WGS sequence"/>
</dbReference>
<evidence type="ECO:0000313" key="3">
    <source>
        <dbReference type="Proteomes" id="UP000016923"/>
    </source>
</evidence>
<evidence type="ECO:0000313" key="2">
    <source>
        <dbReference type="EMBL" id="EPE08397.1"/>
    </source>
</evidence>
<dbReference type="Gene3D" id="4.10.60.30">
    <property type="entry name" value="Nanos, RNA-binding domain"/>
    <property type="match status" value="1"/>
</dbReference>
<accession>S3C6H0</accession>
<evidence type="ECO:0008006" key="4">
    <source>
        <dbReference type="Google" id="ProtNLM"/>
    </source>
</evidence>
<reference evidence="2 3" key="1">
    <citation type="journal article" date="2013" name="BMC Genomics">
        <title>The genome and transcriptome of the pine saprophyte Ophiostoma piceae, and a comparison with the bark beetle-associated pine pathogen Grosmannia clavigera.</title>
        <authorList>
            <person name="Haridas S."/>
            <person name="Wang Y."/>
            <person name="Lim L."/>
            <person name="Massoumi Alamouti S."/>
            <person name="Jackman S."/>
            <person name="Docking R."/>
            <person name="Robertson G."/>
            <person name="Birol I."/>
            <person name="Bohlmann J."/>
            <person name="Breuil C."/>
        </authorList>
    </citation>
    <scope>NUCLEOTIDE SEQUENCE [LARGE SCALE GENOMIC DNA]</scope>
    <source>
        <strain evidence="2 3">UAMH 11346</strain>
    </source>
</reference>
<dbReference type="InterPro" id="IPR038129">
    <property type="entry name" value="Nanos_sf"/>
</dbReference>
<dbReference type="AlphaFoldDB" id="S3C6H0"/>
<dbReference type="eggNOG" id="ENOG502T8QY">
    <property type="taxonomic scope" value="Eukaryota"/>
</dbReference>
<feature type="compositionally biased region" description="Polar residues" evidence="1">
    <location>
        <begin position="234"/>
        <end position="254"/>
    </location>
</feature>
<name>S3C6H0_OPHP1</name>
<dbReference type="EMBL" id="KE148149">
    <property type="protein sequence ID" value="EPE08397.1"/>
    <property type="molecule type" value="Genomic_DNA"/>
</dbReference>
<protein>
    <recommendedName>
        <fullName evidence="4">CCHC-type domain-containing protein</fullName>
    </recommendedName>
</protein>
<evidence type="ECO:0000256" key="1">
    <source>
        <dbReference type="SAM" id="MobiDB-lite"/>
    </source>
</evidence>
<feature type="region of interest" description="Disordered" evidence="1">
    <location>
        <begin position="231"/>
        <end position="300"/>
    </location>
</feature>
<gene>
    <name evidence="2" type="ORF">F503_01180</name>
</gene>
<sequence>MLSLVTSCIIFEPSTEQQLNESPQYDNIHAVETQRQGTSGSMLSPTSFKGLQASIYARSTESSSSSVSSSSFTAATETSSTASSALTVPTPAPTPAFSAKTKAYYRIIRLDKHEIERRNGAGHCTYCNETGHSRRSCAAGRIMRKVPKRMLDARLRSGVCPLCGDPDDDGHCKLSCPQKQELQAALNAKREMASGTDTGTLCEGTADSALSRTPLYMDRMTRRCVPQALGMTRDITNNKSNSSTVATDSASTNSTDDEDDLIDFGDTRNASPTSMDSTTSSTTLRCPSTPSPNPFSSNSATYSTLSTSMTTFTSFKQKCTRHKQKQNHDLLDTEATEIVWGGMTLPVAKIGLGLAFDIGMDVDAEYADSTGDLIEV</sequence>
<dbReference type="HOGENOM" id="CLU_735878_0_0_1"/>